<dbReference type="InterPro" id="IPR004000">
    <property type="entry name" value="Actin"/>
</dbReference>
<organism evidence="7 8">
    <name type="scientific">Facklamia lactis</name>
    <dbReference type="NCBI Taxonomy" id="2749967"/>
    <lineage>
        <taxon>Bacteria</taxon>
        <taxon>Bacillati</taxon>
        <taxon>Bacillota</taxon>
        <taxon>Bacilli</taxon>
        <taxon>Lactobacillales</taxon>
        <taxon>Aerococcaceae</taxon>
        <taxon>Facklamia</taxon>
    </lineage>
</organism>
<evidence type="ECO:0000256" key="6">
    <source>
        <dbReference type="HAMAP-Rule" id="MF_02207"/>
    </source>
</evidence>
<protein>
    <recommendedName>
        <fullName evidence="6">Cell shape-determining protein MreB</fullName>
    </recommendedName>
</protein>
<dbReference type="CDD" id="cd10225">
    <property type="entry name" value="ASKHA_NBD_MreB-like"/>
    <property type="match status" value="1"/>
</dbReference>
<gene>
    <name evidence="6" type="primary">mreB</name>
    <name evidence="7" type="ORF">HZY91_02125</name>
</gene>
<keyword evidence="1 6" id="KW-0963">Cytoplasm</keyword>
<evidence type="ECO:0000256" key="2">
    <source>
        <dbReference type="ARBA" id="ARBA00022741"/>
    </source>
</evidence>
<name>A0ABS0LNI6_9LACT</name>
<dbReference type="Proteomes" id="UP000721415">
    <property type="component" value="Unassembled WGS sequence"/>
</dbReference>
<dbReference type="InterPro" id="IPR043129">
    <property type="entry name" value="ATPase_NBD"/>
</dbReference>
<feature type="binding site" evidence="6">
    <location>
        <begin position="155"/>
        <end position="157"/>
    </location>
    <ligand>
        <name>ATP</name>
        <dbReference type="ChEBI" id="CHEBI:30616"/>
    </ligand>
</feature>
<evidence type="ECO:0000313" key="8">
    <source>
        <dbReference type="Proteomes" id="UP000721415"/>
    </source>
</evidence>
<evidence type="ECO:0000256" key="4">
    <source>
        <dbReference type="ARBA" id="ARBA00022960"/>
    </source>
</evidence>
<feature type="binding site" evidence="6">
    <location>
        <begin position="11"/>
        <end position="13"/>
    </location>
    <ligand>
        <name>ATP</name>
        <dbReference type="ChEBI" id="CHEBI:30616"/>
    </ligand>
</feature>
<comment type="similarity">
    <text evidence="5 6">Belongs to the FtsA/MreB family.</text>
</comment>
<accession>A0ABS0LNI6</accession>
<dbReference type="NCBIfam" id="TIGR00904">
    <property type="entry name" value="mreB"/>
    <property type="match status" value="1"/>
</dbReference>
<keyword evidence="4 6" id="KW-0133">Cell shape</keyword>
<dbReference type="SUPFAM" id="SSF53067">
    <property type="entry name" value="Actin-like ATPase domain"/>
    <property type="match status" value="2"/>
</dbReference>
<evidence type="ECO:0000256" key="5">
    <source>
        <dbReference type="ARBA" id="ARBA00023458"/>
    </source>
</evidence>
<dbReference type="RefSeq" id="WP_197114215.1">
    <property type="nucleotide sequence ID" value="NZ_JACBXQ010000001.1"/>
</dbReference>
<dbReference type="NCBIfam" id="NF010539">
    <property type="entry name" value="PRK13927.1"/>
    <property type="match status" value="1"/>
</dbReference>
<reference evidence="7 8" key="1">
    <citation type="submission" date="2020-07" db="EMBL/GenBank/DDBJ databases">
        <title>Facklamia lactis sp. nov., isolated from raw milk.</title>
        <authorList>
            <person name="Doll E.V."/>
            <person name="Huptas C."/>
            <person name="Staib L."/>
            <person name="Wenning M."/>
            <person name="Scherer S."/>
        </authorList>
    </citation>
    <scope>NUCLEOTIDE SEQUENCE [LARGE SCALE GENOMIC DNA]</scope>
    <source>
        <strain evidence="7 8">DSM 111018</strain>
    </source>
</reference>
<keyword evidence="8" id="KW-1185">Reference proteome</keyword>
<dbReference type="Gene3D" id="3.30.420.40">
    <property type="match status" value="2"/>
</dbReference>
<keyword evidence="2 6" id="KW-0547">Nucleotide-binding</keyword>
<dbReference type="HAMAP" id="MF_02207">
    <property type="entry name" value="MreB"/>
    <property type="match status" value="1"/>
</dbReference>
<comment type="caution">
    <text evidence="7">The sequence shown here is derived from an EMBL/GenBank/DDBJ whole genome shotgun (WGS) entry which is preliminary data.</text>
</comment>
<evidence type="ECO:0000313" key="7">
    <source>
        <dbReference type="EMBL" id="MBG9985687.1"/>
    </source>
</evidence>
<feature type="binding site" evidence="6">
    <location>
        <begin position="203"/>
        <end position="206"/>
    </location>
    <ligand>
        <name>ATP</name>
        <dbReference type="ChEBI" id="CHEBI:30616"/>
    </ligand>
</feature>
<proteinExistence type="inferred from homology"/>
<comment type="subcellular location">
    <subcellularLocation>
        <location evidence="6">Cytoplasm</location>
    </subcellularLocation>
    <text evidence="6">Membrane-associated.</text>
</comment>
<dbReference type="PANTHER" id="PTHR42749">
    <property type="entry name" value="CELL SHAPE-DETERMINING PROTEIN MREB"/>
    <property type="match status" value="1"/>
</dbReference>
<comment type="function">
    <text evidence="6">Forms membrane-associated dynamic filaments that are essential for cell shape determination. Acts by regulating cell wall synthesis and cell elongation, and thus cell shape. A feedback loop between cell geometry and MreB localization may maintain elongated cell shape by targeting cell wall growth to regions of negative cell wall curvature.</text>
</comment>
<dbReference type="Pfam" id="PF06723">
    <property type="entry name" value="MreB_Mbl"/>
    <property type="match status" value="1"/>
</dbReference>
<dbReference type="EMBL" id="JACBXQ010000001">
    <property type="protein sequence ID" value="MBG9985687.1"/>
    <property type="molecule type" value="Genomic_DNA"/>
</dbReference>
<evidence type="ECO:0000256" key="1">
    <source>
        <dbReference type="ARBA" id="ARBA00022490"/>
    </source>
</evidence>
<dbReference type="InterPro" id="IPR056546">
    <property type="entry name" value="MreB_MamK-like"/>
</dbReference>
<dbReference type="PRINTS" id="PR01652">
    <property type="entry name" value="SHAPEPROTEIN"/>
</dbReference>
<dbReference type="SMART" id="SM00268">
    <property type="entry name" value="ACTIN"/>
    <property type="match status" value="1"/>
</dbReference>
<evidence type="ECO:0000256" key="3">
    <source>
        <dbReference type="ARBA" id="ARBA00022840"/>
    </source>
</evidence>
<dbReference type="InterPro" id="IPR004753">
    <property type="entry name" value="MreB"/>
</dbReference>
<keyword evidence="3 6" id="KW-0067">ATP-binding</keyword>
<sequence length="355" mass="38856">MSRDIGIDLGTANVLIHLKGRGIIFNEPAVVAVDARSQEVISVGREAYEMRGRTPESIEVVQPLKGGVISDYDLTEAMLVLFFKRLNIHRGLRRLNVLISTPTNISEIEQLSLYEAVQKVSSGRVFIEPEPLVAAVGSGLDVLGPAGSMVVDIGGGTTDIAIMANGEILFADSIKIAGDDFDESIVQYFKDHYQLLIGIQSAEKVKKAVASAIKQDPAQAKNTEVKGRDLVTGLPKAINVNSNDLHDALDEQINQISRAIRRVLEQAPPEITADVYDRGIVLTGGGALIQDLDQMLSEYLKVTVVPADQPMSAVAIGTGIMLEWITSGKLDRTPPSKKQKRRRFWTKFWRRIWGS</sequence>
<comment type="subunit">
    <text evidence="6">Forms polymers.</text>
</comment>
<dbReference type="PANTHER" id="PTHR42749:SF1">
    <property type="entry name" value="CELL SHAPE-DETERMINING PROTEIN MREB"/>
    <property type="match status" value="1"/>
</dbReference>
<feature type="binding site" evidence="6">
    <location>
        <begin position="285"/>
        <end position="288"/>
    </location>
    <ligand>
        <name>ATP</name>
        <dbReference type="ChEBI" id="CHEBI:30616"/>
    </ligand>
</feature>